<proteinExistence type="predicted"/>
<gene>
    <name evidence="1" type="ORF">BD410DRAFT_794114</name>
</gene>
<dbReference type="AlphaFoldDB" id="A0A4Y7PRI9"/>
<protein>
    <recommendedName>
        <fullName evidence="3">F-box domain-containing protein</fullName>
    </recommendedName>
</protein>
<dbReference type="VEuPathDB" id="FungiDB:BD410DRAFT_794114"/>
<keyword evidence="2" id="KW-1185">Reference proteome</keyword>
<reference evidence="1 2" key="1">
    <citation type="submission" date="2018-06" db="EMBL/GenBank/DDBJ databases">
        <title>A transcriptomic atlas of mushroom development highlights an independent origin of complex multicellularity.</title>
        <authorList>
            <consortium name="DOE Joint Genome Institute"/>
            <person name="Krizsan K."/>
            <person name="Almasi E."/>
            <person name="Merenyi Z."/>
            <person name="Sahu N."/>
            <person name="Viragh M."/>
            <person name="Koszo T."/>
            <person name="Mondo S."/>
            <person name="Kiss B."/>
            <person name="Balint B."/>
            <person name="Kues U."/>
            <person name="Barry K."/>
            <person name="Hegedus J.C."/>
            <person name="Henrissat B."/>
            <person name="Johnson J."/>
            <person name="Lipzen A."/>
            <person name="Ohm R."/>
            <person name="Nagy I."/>
            <person name="Pangilinan J."/>
            <person name="Yan J."/>
            <person name="Xiong Y."/>
            <person name="Grigoriev I.V."/>
            <person name="Hibbett D.S."/>
            <person name="Nagy L.G."/>
        </authorList>
    </citation>
    <scope>NUCLEOTIDE SEQUENCE [LARGE SCALE GENOMIC DNA]</scope>
    <source>
        <strain evidence="1 2">SZMC22713</strain>
    </source>
</reference>
<evidence type="ECO:0000313" key="2">
    <source>
        <dbReference type="Proteomes" id="UP000294933"/>
    </source>
</evidence>
<sequence length="320" mass="36490">MSWKVIFPLLEEASSTLQGLFMPGDDLYSDEWADTSFHFRPHDISSRLNDSASMVLTGSRNIRNLVISSGRITFEQFILCVTHCPLLVSFLIVVHEDLSYLKSSTIEDIHTLSHLTQLSLSSDDNVIGSYLDQLRCPSLGHLWLAQESEYDGNDTSWPHLTQFLRRSKPPLQELELHTIPMSLEDFTSSFQESPSMKSLNLDSMDLPDALFPALTLSQERRALLPTLKFLTMLDCFVDSGGDHLPALVLSRWDCNCKPHYEREKITEHLPDCQGLQLLRIDDDLLPEEIDISETIEQGFNFVVNDFLYEVYRDLASDDSE</sequence>
<dbReference type="Proteomes" id="UP000294933">
    <property type="component" value="Unassembled WGS sequence"/>
</dbReference>
<dbReference type="SUPFAM" id="SSF52047">
    <property type="entry name" value="RNI-like"/>
    <property type="match status" value="1"/>
</dbReference>
<accession>A0A4Y7PRI9</accession>
<dbReference type="EMBL" id="ML170218">
    <property type="protein sequence ID" value="TDL17651.1"/>
    <property type="molecule type" value="Genomic_DNA"/>
</dbReference>
<dbReference type="InterPro" id="IPR032675">
    <property type="entry name" value="LRR_dom_sf"/>
</dbReference>
<name>A0A4Y7PRI9_9AGAM</name>
<evidence type="ECO:0008006" key="3">
    <source>
        <dbReference type="Google" id="ProtNLM"/>
    </source>
</evidence>
<dbReference type="Gene3D" id="3.80.10.10">
    <property type="entry name" value="Ribonuclease Inhibitor"/>
    <property type="match status" value="1"/>
</dbReference>
<evidence type="ECO:0000313" key="1">
    <source>
        <dbReference type="EMBL" id="TDL17651.1"/>
    </source>
</evidence>
<organism evidence="1 2">
    <name type="scientific">Rickenella mellea</name>
    <dbReference type="NCBI Taxonomy" id="50990"/>
    <lineage>
        <taxon>Eukaryota</taxon>
        <taxon>Fungi</taxon>
        <taxon>Dikarya</taxon>
        <taxon>Basidiomycota</taxon>
        <taxon>Agaricomycotina</taxon>
        <taxon>Agaricomycetes</taxon>
        <taxon>Hymenochaetales</taxon>
        <taxon>Rickenellaceae</taxon>
        <taxon>Rickenella</taxon>
    </lineage>
</organism>